<feature type="domain" description="RDD" evidence="7">
    <location>
        <begin position="14"/>
        <end position="118"/>
    </location>
</feature>
<dbReference type="Pfam" id="PF06271">
    <property type="entry name" value="RDD"/>
    <property type="match status" value="1"/>
</dbReference>
<evidence type="ECO:0000256" key="1">
    <source>
        <dbReference type="ARBA" id="ARBA00004651"/>
    </source>
</evidence>
<keyword evidence="9" id="KW-1185">Reference proteome</keyword>
<dbReference type="Proteomes" id="UP000305848">
    <property type="component" value="Unassembled WGS sequence"/>
</dbReference>
<evidence type="ECO:0000256" key="4">
    <source>
        <dbReference type="ARBA" id="ARBA00022989"/>
    </source>
</evidence>
<accession>A0A4U3LBD8</accession>
<dbReference type="PANTHER" id="PTHR36115:SF4">
    <property type="entry name" value="MEMBRANE PROTEIN"/>
    <property type="match status" value="1"/>
</dbReference>
<dbReference type="InterPro" id="IPR010432">
    <property type="entry name" value="RDD"/>
</dbReference>
<dbReference type="AlphaFoldDB" id="A0A4U3LBD8"/>
<evidence type="ECO:0000259" key="7">
    <source>
        <dbReference type="Pfam" id="PF06271"/>
    </source>
</evidence>
<keyword evidence="3 6" id="KW-0812">Transmembrane</keyword>
<evidence type="ECO:0000313" key="8">
    <source>
        <dbReference type="EMBL" id="TKK71814.1"/>
    </source>
</evidence>
<evidence type="ECO:0000256" key="6">
    <source>
        <dbReference type="SAM" id="Phobius"/>
    </source>
</evidence>
<evidence type="ECO:0000256" key="5">
    <source>
        <dbReference type="ARBA" id="ARBA00023136"/>
    </source>
</evidence>
<evidence type="ECO:0000256" key="3">
    <source>
        <dbReference type="ARBA" id="ARBA00022692"/>
    </source>
</evidence>
<dbReference type="GO" id="GO:0005886">
    <property type="term" value="C:plasma membrane"/>
    <property type="evidence" value="ECO:0007669"/>
    <property type="project" value="UniProtKB-SubCell"/>
</dbReference>
<reference evidence="8 9" key="1">
    <citation type="submission" date="2019-05" db="EMBL/GenBank/DDBJ databases">
        <title>Panacibacter sp. strain 17mud1-8 Genome sequencing and assembly.</title>
        <authorList>
            <person name="Chhetri G."/>
        </authorList>
    </citation>
    <scope>NUCLEOTIDE SEQUENCE [LARGE SCALE GENOMIC DNA]</scope>
    <source>
        <strain evidence="8 9">17mud1-8</strain>
    </source>
</reference>
<keyword evidence="5 6" id="KW-0472">Membrane</keyword>
<comment type="subcellular location">
    <subcellularLocation>
        <location evidence="1">Cell membrane</location>
        <topology evidence="1">Multi-pass membrane protein</topology>
    </subcellularLocation>
</comment>
<organism evidence="8 9">
    <name type="scientific">Ilyomonas limi</name>
    <dbReference type="NCBI Taxonomy" id="2575867"/>
    <lineage>
        <taxon>Bacteria</taxon>
        <taxon>Pseudomonadati</taxon>
        <taxon>Bacteroidota</taxon>
        <taxon>Chitinophagia</taxon>
        <taxon>Chitinophagales</taxon>
        <taxon>Chitinophagaceae</taxon>
        <taxon>Ilyomonas</taxon>
    </lineage>
</organism>
<dbReference type="PANTHER" id="PTHR36115">
    <property type="entry name" value="PROLINE-RICH ANTIGEN HOMOLOG-RELATED"/>
    <property type="match status" value="1"/>
</dbReference>
<dbReference type="EMBL" id="SZQL01000001">
    <property type="protein sequence ID" value="TKK71814.1"/>
    <property type="molecule type" value="Genomic_DNA"/>
</dbReference>
<keyword evidence="4 6" id="KW-1133">Transmembrane helix</keyword>
<evidence type="ECO:0000313" key="9">
    <source>
        <dbReference type="Proteomes" id="UP000305848"/>
    </source>
</evidence>
<dbReference type="InterPro" id="IPR051791">
    <property type="entry name" value="Pra-immunoreactive"/>
</dbReference>
<name>A0A4U3LBD8_9BACT</name>
<gene>
    <name evidence="8" type="ORF">FC093_01990</name>
</gene>
<keyword evidence="2" id="KW-1003">Cell membrane</keyword>
<dbReference type="OrthoDB" id="762068at2"/>
<comment type="caution">
    <text evidence="8">The sequence shown here is derived from an EMBL/GenBank/DDBJ whole genome shotgun (WGS) entry which is preliminary data.</text>
</comment>
<sequence length="137" mass="15800">MVIVNKNKQMNSVGIGTRVINFLVDFLLIFLLTYAAYNGWTFYVTYYDFTYFPFYEFLAAVTFLYYLFFEGIWRRTPGKWLSLTKVVSANGKKATFGQIIVRSAVRVVGIILIDSLFLPILGKTLHDFASKTYVVEV</sequence>
<feature type="transmembrane region" description="Helical" evidence="6">
    <location>
        <begin position="49"/>
        <end position="69"/>
    </location>
</feature>
<protein>
    <submittedName>
        <fullName evidence="8">RDD family protein</fullName>
    </submittedName>
</protein>
<evidence type="ECO:0000256" key="2">
    <source>
        <dbReference type="ARBA" id="ARBA00022475"/>
    </source>
</evidence>
<feature type="transmembrane region" description="Helical" evidence="6">
    <location>
        <begin position="20"/>
        <end position="37"/>
    </location>
</feature>
<proteinExistence type="predicted"/>